<feature type="domain" description="HTH luxR-type" evidence="1">
    <location>
        <begin position="295"/>
        <end position="352"/>
    </location>
</feature>
<dbReference type="AlphaFoldDB" id="Q2NDZ6"/>
<dbReference type="OrthoDB" id="7408586at2"/>
<dbReference type="SUPFAM" id="SSF46894">
    <property type="entry name" value="C-terminal effector domain of the bipartite response regulators"/>
    <property type="match status" value="1"/>
</dbReference>
<dbReference type="Gene3D" id="1.10.10.10">
    <property type="entry name" value="Winged helix-like DNA-binding domain superfamily/Winged helix DNA-binding domain"/>
    <property type="match status" value="1"/>
</dbReference>
<dbReference type="HOGENOM" id="CLU_768915_0_0_5"/>
<proteinExistence type="predicted"/>
<evidence type="ECO:0000313" key="3">
    <source>
        <dbReference type="Proteomes" id="UP000008808"/>
    </source>
</evidence>
<organism evidence="2 3">
    <name type="scientific">Erythrobacter litoralis (strain HTCC2594)</name>
    <dbReference type="NCBI Taxonomy" id="314225"/>
    <lineage>
        <taxon>Bacteria</taxon>
        <taxon>Pseudomonadati</taxon>
        <taxon>Pseudomonadota</taxon>
        <taxon>Alphaproteobacteria</taxon>
        <taxon>Sphingomonadales</taxon>
        <taxon>Erythrobacteraceae</taxon>
        <taxon>Erythrobacter/Porphyrobacter group</taxon>
        <taxon>Erythrobacter</taxon>
    </lineage>
</organism>
<dbReference type="InterPro" id="IPR036388">
    <property type="entry name" value="WH-like_DNA-bd_sf"/>
</dbReference>
<dbReference type="KEGG" id="eli:ELI_00015"/>
<dbReference type="RefSeq" id="WP_011412973.1">
    <property type="nucleotide sequence ID" value="NC_007722.1"/>
</dbReference>
<dbReference type="InterPro" id="IPR016032">
    <property type="entry name" value="Sig_transdc_resp-reg_C-effctor"/>
</dbReference>
<protein>
    <submittedName>
        <fullName evidence="2">Regulatory protein, LuxR</fullName>
    </submittedName>
</protein>
<name>Q2NDZ6_ERYLH</name>
<dbReference type="InterPro" id="IPR000792">
    <property type="entry name" value="Tscrpt_reg_LuxR_C"/>
</dbReference>
<dbReference type="Pfam" id="PF00196">
    <property type="entry name" value="GerE"/>
    <property type="match status" value="1"/>
</dbReference>
<evidence type="ECO:0000313" key="2">
    <source>
        <dbReference type="EMBL" id="ABC62095.1"/>
    </source>
</evidence>
<keyword evidence="3" id="KW-1185">Reference proteome</keyword>
<dbReference type="EMBL" id="CP000157">
    <property type="protein sequence ID" value="ABC62095.1"/>
    <property type="molecule type" value="Genomic_DNA"/>
</dbReference>
<dbReference type="SMART" id="SM00421">
    <property type="entry name" value="HTH_LUXR"/>
    <property type="match status" value="1"/>
</dbReference>
<dbReference type="Proteomes" id="UP000008808">
    <property type="component" value="Chromosome"/>
</dbReference>
<accession>Q2NDZ6</accession>
<sequence length="360" mass="39737">MPISLEEAYDALADESLFSALIDSFGERLGARSYAGGWASNNSVEQIVAFKGFETDQVQQYLAGFAEIDPWTVAFLKRPVYGRFVDMLDYVDSDAYARSALYKRFFEPEGIDVFYAVAFMMLTDATQSGLTFHRGKKDGEFGPDAIAAVNEDAGDLARLFHLKVRMSQLLHKVTDWEKLLSRVNVELYLIDRSGRLVDCNETARLMLQQEQGLLVQAGRISATDPLTRAALERILGAAQKNRLEATDSFTVGSGGSARRLVVLPVESASGDLRLALIGESKKQLGAEVEPMLRAAYRLSPIEASIMIRLANGEGPKAISVSRSVSQETTKTQYRSAMRKMDCRTLTDAIIAVRRLPGAWS</sequence>
<dbReference type="GO" id="GO:0003677">
    <property type="term" value="F:DNA binding"/>
    <property type="evidence" value="ECO:0007669"/>
    <property type="project" value="InterPro"/>
</dbReference>
<gene>
    <name evidence="2" type="ordered locus">ELI_00015</name>
</gene>
<dbReference type="eggNOG" id="COG2771">
    <property type="taxonomic scope" value="Bacteria"/>
</dbReference>
<reference evidence="3" key="1">
    <citation type="journal article" date="2009" name="J. Bacteriol.">
        <title>Complete genome sequence of Erythrobacter litoralis HTCC2594.</title>
        <authorList>
            <person name="Oh H.M."/>
            <person name="Giovannoni S.J."/>
            <person name="Ferriera S."/>
            <person name="Johnson J."/>
            <person name="Cho J.C."/>
        </authorList>
    </citation>
    <scope>NUCLEOTIDE SEQUENCE [LARGE SCALE GENOMIC DNA]</scope>
    <source>
        <strain evidence="3">HTCC2594</strain>
    </source>
</reference>
<evidence type="ECO:0000259" key="1">
    <source>
        <dbReference type="SMART" id="SM00421"/>
    </source>
</evidence>
<dbReference type="GO" id="GO:0006355">
    <property type="term" value="P:regulation of DNA-templated transcription"/>
    <property type="evidence" value="ECO:0007669"/>
    <property type="project" value="InterPro"/>
</dbReference>